<feature type="compositionally biased region" description="Basic and acidic residues" evidence="12">
    <location>
        <begin position="159"/>
        <end position="170"/>
    </location>
</feature>
<feature type="transmembrane region" description="Helical" evidence="9">
    <location>
        <begin position="128"/>
        <end position="148"/>
    </location>
</feature>
<evidence type="ECO:0000256" key="5">
    <source>
        <dbReference type="ARBA" id="ARBA00022750"/>
    </source>
</evidence>
<organism evidence="13 14">
    <name type="scientific">Salinicola corii</name>
    <dbReference type="NCBI Taxonomy" id="2606937"/>
    <lineage>
        <taxon>Bacteria</taxon>
        <taxon>Pseudomonadati</taxon>
        <taxon>Pseudomonadota</taxon>
        <taxon>Gammaproteobacteria</taxon>
        <taxon>Oceanospirillales</taxon>
        <taxon>Halomonadaceae</taxon>
        <taxon>Salinicola</taxon>
    </lineage>
</organism>
<dbReference type="GO" id="GO:0005886">
    <property type="term" value="C:plasma membrane"/>
    <property type="evidence" value="ECO:0007669"/>
    <property type="project" value="UniProtKB-SubCell"/>
</dbReference>
<keyword evidence="8 9" id="KW-0472">Membrane</keyword>
<keyword evidence="2 9" id="KW-1003">Cell membrane</keyword>
<comment type="function">
    <text evidence="9 10">This protein specifically catalyzes the removal of signal peptides from prolipoproteins.</text>
</comment>
<keyword evidence="6 9" id="KW-0378">Hydrolase</keyword>
<keyword evidence="7 9" id="KW-1133">Transmembrane helix</keyword>
<dbReference type="Pfam" id="PF01252">
    <property type="entry name" value="Peptidase_A8"/>
    <property type="match status" value="1"/>
</dbReference>
<protein>
    <recommendedName>
        <fullName evidence="9">Lipoprotein signal peptidase</fullName>
        <ecNumber evidence="9">3.4.23.36</ecNumber>
    </recommendedName>
    <alternativeName>
        <fullName evidence="9">Prolipoprotein signal peptidase</fullName>
    </alternativeName>
    <alternativeName>
        <fullName evidence="9">Signal peptidase II</fullName>
        <shortName evidence="9">SPase II</shortName>
    </alternativeName>
</protein>
<dbReference type="EC" id="3.4.23.36" evidence="9"/>
<feature type="transmembrane region" description="Helical" evidence="9">
    <location>
        <begin position="90"/>
        <end position="108"/>
    </location>
</feature>
<comment type="pathway">
    <text evidence="9">Protein modification; lipoprotein biosynthesis (signal peptide cleavage).</text>
</comment>
<reference evidence="13 14" key="1">
    <citation type="submission" date="2019-08" db="EMBL/GenBank/DDBJ databases">
        <title>Bioinformatics analysis of the strain L3 and L5.</title>
        <authorList>
            <person name="Li X."/>
        </authorList>
    </citation>
    <scope>NUCLEOTIDE SEQUENCE [LARGE SCALE GENOMIC DNA]</scope>
    <source>
        <strain evidence="13 14">L3</strain>
    </source>
</reference>
<dbReference type="HAMAP" id="MF_00161">
    <property type="entry name" value="LspA"/>
    <property type="match status" value="1"/>
</dbReference>
<feature type="active site" evidence="9">
    <location>
        <position position="136"/>
    </location>
</feature>
<dbReference type="EMBL" id="VTPX01000010">
    <property type="protein sequence ID" value="KAA0016726.1"/>
    <property type="molecule type" value="Genomic_DNA"/>
</dbReference>
<proteinExistence type="inferred from homology"/>
<comment type="subcellular location">
    <subcellularLocation>
        <location evidence="9">Cell membrane</location>
        <topology evidence="9">Multi-pass membrane protein</topology>
    </subcellularLocation>
</comment>
<dbReference type="GO" id="GO:0004190">
    <property type="term" value="F:aspartic-type endopeptidase activity"/>
    <property type="evidence" value="ECO:0007669"/>
    <property type="project" value="UniProtKB-UniRule"/>
</dbReference>
<gene>
    <name evidence="9" type="primary">lspA</name>
    <name evidence="13" type="ORF">F0A16_16650</name>
</gene>
<feature type="transmembrane region" description="Helical" evidence="9">
    <location>
        <begin position="6"/>
        <end position="25"/>
    </location>
</feature>
<dbReference type="RefSeq" id="WP_149436524.1">
    <property type="nucleotide sequence ID" value="NZ_VTPX01000010.1"/>
</dbReference>
<dbReference type="AlphaFoldDB" id="A0A640W975"/>
<feature type="transmembrane region" description="Helical" evidence="9">
    <location>
        <begin position="62"/>
        <end position="83"/>
    </location>
</feature>
<keyword evidence="4 9" id="KW-0812">Transmembrane</keyword>
<feature type="active site" evidence="9">
    <location>
        <position position="118"/>
    </location>
</feature>
<accession>A0A640W975</accession>
<name>A0A640W975_9GAMM</name>
<dbReference type="PANTHER" id="PTHR33695">
    <property type="entry name" value="LIPOPROTEIN SIGNAL PEPTIDASE"/>
    <property type="match status" value="1"/>
</dbReference>
<evidence type="ECO:0000256" key="3">
    <source>
        <dbReference type="ARBA" id="ARBA00022670"/>
    </source>
</evidence>
<evidence type="ECO:0000256" key="6">
    <source>
        <dbReference type="ARBA" id="ARBA00022801"/>
    </source>
</evidence>
<sequence>MHRPLRWLWLSLVVIVLDLGIKALASAHLDYGRPLEVLPIFNLTLLHNTGAAFSFLAEHAGWQRWLFALIAIGASIGLTVWLSRLKRGETLTAISLTLVIGGAIGNLYDRLVHGYVVDYLSFHWGGWYYPAFNLADTAITLGAVGLILQSLLDSRRPRISHAADKDKPSSADKSSSTDSSSTRGDS</sequence>
<evidence type="ECO:0000256" key="11">
    <source>
        <dbReference type="RuleBase" id="RU004181"/>
    </source>
</evidence>
<dbReference type="InterPro" id="IPR001872">
    <property type="entry name" value="Peptidase_A8"/>
</dbReference>
<keyword evidence="3 9" id="KW-0645">Protease</keyword>
<comment type="catalytic activity">
    <reaction evidence="9 10">
        <text>Release of signal peptides from bacterial membrane prolipoproteins. Hydrolyzes -Xaa-Yaa-Zaa-|-(S,diacylglyceryl)Cys-, in which Xaa is hydrophobic (preferably Leu), and Yaa (Ala or Ser) and Zaa (Gly or Ala) have small, neutral side chains.</text>
        <dbReference type="EC" id="3.4.23.36"/>
    </reaction>
</comment>
<evidence type="ECO:0000256" key="1">
    <source>
        <dbReference type="ARBA" id="ARBA00006139"/>
    </source>
</evidence>
<evidence type="ECO:0000313" key="13">
    <source>
        <dbReference type="EMBL" id="KAA0016726.1"/>
    </source>
</evidence>
<feature type="compositionally biased region" description="Low complexity" evidence="12">
    <location>
        <begin position="171"/>
        <end position="186"/>
    </location>
</feature>
<evidence type="ECO:0000256" key="8">
    <source>
        <dbReference type="ARBA" id="ARBA00023136"/>
    </source>
</evidence>
<keyword evidence="13" id="KW-0449">Lipoprotein</keyword>
<evidence type="ECO:0000256" key="2">
    <source>
        <dbReference type="ARBA" id="ARBA00022475"/>
    </source>
</evidence>
<comment type="caution">
    <text evidence="13">The sequence shown here is derived from an EMBL/GenBank/DDBJ whole genome shotgun (WGS) entry which is preliminary data.</text>
</comment>
<comment type="similarity">
    <text evidence="1 9 11">Belongs to the peptidase A8 family.</text>
</comment>
<dbReference type="Proteomes" id="UP000466024">
    <property type="component" value="Unassembled WGS sequence"/>
</dbReference>
<keyword evidence="5 9" id="KW-0064">Aspartyl protease</keyword>
<dbReference type="GO" id="GO:0006508">
    <property type="term" value="P:proteolysis"/>
    <property type="evidence" value="ECO:0007669"/>
    <property type="project" value="UniProtKB-KW"/>
</dbReference>
<dbReference type="PANTHER" id="PTHR33695:SF1">
    <property type="entry name" value="LIPOPROTEIN SIGNAL PEPTIDASE"/>
    <property type="match status" value="1"/>
</dbReference>
<feature type="region of interest" description="Disordered" evidence="12">
    <location>
        <begin position="159"/>
        <end position="186"/>
    </location>
</feature>
<evidence type="ECO:0000256" key="9">
    <source>
        <dbReference type="HAMAP-Rule" id="MF_00161"/>
    </source>
</evidence>
<dbReference type="NCBIfam" id="TIGR00077">
    <property type="entry name" value="lspA"/>
    <property type="match status" value="1"/>
</dbReference>
<dbReference type="UniPathway" id="UPA00665"/>
<evidence type="ECO:0000256" key="7">
    <source>
        <dbReference type="ARBA" id="ARBA00022989"/>
    </source>
</evidence>
<evidence type="ECO:0000256" key="4">
    <source>
        <dbReference type="ARBA" id="ARBA00022692"/>
    </source>
</evidence>
<keyword evidence="14" id="KW-1185">Reference proteome</keyword>
<dbReference type="PRINTS" id="PR00781">
    <property type="entry name" value="LIPOSIGPTASE"/>
</dbReference>
<evidence type="ECO:0000256" key="12">
    <source>
        <dbReference type="SAM" id="MobiDB-lite"/>
    </source>
</evidence>
<evidence type="ECO:0000313" key="14">
    <source>
        <dbReference type="Proteomes" id="UP000466024"/>
    </source>
</evidence>
<evidence type="ECO:0000256" key="10">
    <source>
        <dbReference type="RuleBase" id="RU000594"/>
    </source>
</evidence>
<dbReference type="PROSITE" id="PS00855">
    <property type="entry name" value="SPASE_II"/>
    <property type="match status" value="1"/>
</dbReference>